<keyword evidence="2" id="KW-1185">Reference proteome</keyword>
<reference evidence="1" key="2">
    <citation type="submission" date="2020-11" db="EMBL/GenBank/DDBJ databases">
        <authorList>
            <person name="McCartney M.A."/>
            <person name="Auch B."/>
            <person name="Kono T."/>
            <person name="Mallez S."/>
            <person name="Becker A."/>
            <person name="Gohl D.M."/>
            <person name="Silverstein K.A.T."/>
            <person name="Koren S."/>
            <person name="Bechman K.B."/>
            <person name="Herman A."/>
            <person name="Abrahante J.E."/>
            <person name="Garbe J."/>
        </authorList>
    </citation>
    <scope>NUCLEOTIDE SEQUENCE</scope>
    <source>
        <strain evidence="1">Duluth1</strain>
        <tissue evidence="1">Whole animal</tissue>
    </source>
</reference>
<dbReference type="AlphaFoldDB" id="A0A9D4K774"/>
<comment type="caution">
    <text evidence="1">The sequence shown here is derived from an EMBL/GenBank/DDBJ whole genome shotgun (WGS) entry which is preliminary data.</text>
</comment>
<sequence length="81" mass="9110">MMMVKSNHTSGFGLELQLGQGRPLDPLLPALRHSHDPVRKDLVLRFRYTVLVLLVCPFPLLNKQAGIDLESDRLQTTTDGQ</sequence>
<evidence type="ECO:0000313" key="1">
    <source>
        <dbReference type="EMBL" id="KAH3834131.1"/>
    </source>
</evidence>
<accession>A0A9D4K774</accession>
<organism evidence="1 2">
    <name type="scientific">Dreissena polymorpha</name>
    <name type="common">Zebra mussel</name>
    <name type="synonym">Mytilus polymorpha</name>
    <dbReference type="NCBI Taxonomy" id="45954"/>
    <lineage>
        <taxon>Eukaryota</taxon>
        <taxon>Metazoa</taxon>
        <taxon>Spiralia</taxon>
        <taxon>Lophotrochozoa</taxon>
        <taxon>Mollusca</taxon>
        <taxon>Bivalvia</taxon>
        <taxon>Autobranchia</taxon>
        <taxon>Heteroconchia</taxon>
        <taxon>Euheterodonta</taxon>
        <taxon>Imparidentia</taxon>
        <taxon>Neoheterodontei</taxon>
        <taxon>Myida</taxon>
        <taxon>Dreissenoidea</taxon>
        <taxon>Dreissenidae</taxon>
        <taxon>Dreissena</taxon>
    </lineage>
</organism>
<gene>
    <name evidence="1" type="ORF">DPMN_107450</name>
</gene>
<dbReference type="EMBL" id="JAIWYP010000004">
    <property type="protein sequence ID" value="KAH3834131.1"/>
    <property type="molecule type" value="Genomic_DNA"/>
</dbReference>
<name>A0A9D4K774_DREPO</name>
<reference evidence="1" key="1">
    <citation type="journal article" date="2019" name="bioRxiv">
        <title>The Genome of the Zebra Mussel, Dreissena polymorpha: A Resource for Invasive Species Research.</title>
        <authorList>
            <person name="McCartney M.A."/>
            <person name="Auch B."/>
            <person name="Kono T."/>
            <person name="Mallez S."/>
            <person name="Zhang Y."/>
            <person name="Obille A."/>
            <person name="Becker A."/>
            <person name="Abrahante J.E."/>
            <person name="Garbe J."/>
            <person name="Badalamenti J.P."/>
            <person name="Herman A."/>
            <person name="Mangelson H."/>
            <person name="Liachko I."/>
            <person name="Sullivan S."/>
            <person name="Sone E.D."/>
            <person name="Koren S."/>
            <person name="Silverstein K.A.T."/>
            <person name="Beckman K.B."/>
            <person name="Gohl D.M."/>
        </authorList>
    </citation>
    <scope>NUCLEOTIDE SEQUENCE</scope>
    <source>
        <strain evidence="1">Duluth1</strain>
        <tissue evidence="1">Whole animal</tissue>
    </source>
</reference>
<protein>
    <submittedName>
        <fullName evidence="1">Uncharacterized protein</fullName>
    </submittedName>
</protein>
<evidence type="ECO:0000313" key="2">
    <source>
        <dbReference type="Proteomes" id="UP000828390"/>
    </source>
</evidence>
<dbReference type="Proteomes" id="UP000828390">
    <property type="component" value="Unassembled WGS sequence"/>
</dbReference>
<proteinExistence type="predicted"/>